<evidence type="ECO:0000256" key="1">
    <source>
        <dbReference type="ARBA" id="ARBA00007734"/>
    </source>
</evidence>
<comment type="caution">
    <text evidence="5">The sequence shown here is derived from an EMBL/GenBank/DDBJ whole genome shotgun (WGS) entry which is preliminary data.</text>
</comment>
<feature type="domain" description="Transglycosylase SLT" evidence="4">
    <location>
        <begin position="128"/>
        <end position="202"/>
    </location>
</feature>
<feature type="transmembrane region" description="Helical" evidence="3">
    <location>
        <begin position="34"/>
        <end position="52"/>
    </location>
</feature>
<dbReference type="EMBL" id="JBHTCA010000008">
    <property type="protein sequence ID" value="MFC7409697.1"/>
    <property type="molecule type" value="Genomic_DNA"/>
</dbReference>
<name>A0ABW2QM27_9BURK</name>
<evidence type="ECO:0000313" key="6">
    <source>
        <dbReference type="Proteomes" id="UP001596501"/>
    </source>
</evidence>
<dbReference type="Proteomes" id="UP001596501">
    <property type="component" value="Unassembled WGS sequence"/>
</dbReference>
<dbReference type="PANTHER" id="PTHR37423">
    <property type="entry name" value="SOLUBLE LYTIC MUREIN TRANSGLYCOSYLASE-RELATED"/>
    <property type="match status" value="1"/>
</dbReference>
<feature type="compositionally biased region" description="Pro residues" evidence="2">
    <location>
        <begin position="245"/>
        <end position="255"/>
    </location>
</feature>
<gene>
    <name evidence="5" type="ORF">ACFQPB_12570</name>
</gene>
<dbReference type="PANTHER" id="PTHR37423:SF2">
    <property type="entry name" value="MEMBRANE-BOUND LYTIC MUREIN TRANSGLYCOSYLASE C"/>
    <property type="match status" value="1"/>
</dbReference>
<dbReference type="Pfam" id="PF01464">
    <property type="entry name" value="SLT"/>
    <property type="match status" value="1"/>
</dbReference>
<evidence type="ECO:0000256" key="3">
    <source>
        <dbReference type="SAM" id="Phobius"/>
    </source>
</evidence>
<accession>A0ABW2QM27</accession>
<dbReference type="RefSeq" id="WP_382223738.1">
    <property type="nucleotide sequence ID" value="NZ_JBHTCA010000008.1"/>
</dbReference>
<keyword evidence="3" id="KW-0472">Membrane</keyword>
<evidence type="ECO:0000259" key="4">
    <source>
        <dbReference type="Pfam" id="PF01464"/>
    </source>
</evidence>
<protein>
    <submittedName>
        <fullName evidence="5">Transglycosylase SLT domain-containing protein</fullName>
    </submittedName>
</protein>
<feature type="region of interest" description="Disordered" evidence="2">
    <location>
        <begin position="242"/>
        <end position="274"/>
    </location>
</feature>
<proteinExistence type="inferred from homology"/>
<evidence type="ECO:0000313" key="5">
    <source>
        <dbReference type="EMBL" id="MFC7409697.1"/>
    </source>
</evidence>
<keyword evidence="3" id="KW-0812">Transmembrane</keyword>
<keyword evidence="6" id="KW-1185">Reference proteome</keyword>
<organism evidence="5 6">
    <name type="scientific">Hydrogenophaga atypica</name>
    <dbReference type="NCBI Taxonomy" id="249409"/>
    <lineage>
        <taxon>Bacteria</taxon>
        <taxon>Pseudomonadati</taxon>
        <taxon>Pseudomonadota</taxon>
        <taxon>Betaproteobacteria</taxon>
        <taxon>Burkholderiales</taxon>
        <taxon>Comamonadaceae</taxon>
        <taxon>Hydrogenophaga</taxon>
    </lineage>
</organism>
<dbReference type="Gene3D" id="1.10.530.10">
    <property type="match status" value="1"/>
</dbReference>
<evidence type="ECO:0000256" key="2">
    <source>
        <dbReference type="SAM" id="MobiDB-lite"/>
    </source>
</evidence>
<dbReference type="SUPFAM" id="SSF53955">
    <property type="entry name" value="Lysozyme-like"/>
    <property type="match status" value="1"/>
</dbReference>
<sequence>MTAQTSWPRATLNSLRTFADDVTRGFFDITHNSLALLGMVLAVGLMTLTFRADLRTAAEEKLLGWLLERQNGGAVIALTADPTAVDRATALHTHELPSEQAKVALWLSRKYRVAPEPLSALVAEAFELGKKIKLDPSLLLAVMAVESSFNPFAQSSVGAQGLMQVMTRVHTDKYAGFGGKLAAFDPVTNLRVGAQVLSEYVRLSGSVEGGLRLYVGAVSSDGSDYIDKVLAETQRIQSVALGRPAPAPVRTPPRSTPTDNIDLAPPAPLPTRTDTEAAADLAATINKS</sequence>
<reference evidence="6" key="1">
    <citation type="journal article" date="2019" name="Int. J. Syst. Evol. Microbiol.">
        <title>The Global Catalogue of Microorganisms (GCM) 10K type strain sequencing project: providing services to taxonomists for standard genome sequencing and annotation.</title>
        <authorList>
            <consortium name="The Broad Institute Genomics Platform"/>
            <consortium name="The Broad Institute Genome Sequencing Center for Infectious Disease"/>
            <person name="Wu L."/>
            <person name="Ma J."/>
        </authorList>
    </citation>
    <scope>NUCLEOTIDE SEQUENCE [LARGE SCALE GENOMIC DNA]</scope>
    <source>
        <strain evidence="6">CGMCC 1.12371</strain>
    </source>
</reference>
<dbReference type="InterPro" id="IPR023346">
    <property type="entry name" value="Lysozyme-like_dom_sf"/>
</dbReference>
<keyword evidence="3" id="KW-1133">Transmembrane helix</keyword>
<dbReference type="InterPro" id="IPR008258">
    <property type="entry name" value="Transglycosylase_SLT_dom_1"/>
</dbReference>
<comment type="similarity">
    <text evidence="1">Belongs to the transglycosylase Slt family.</text>
</comment>
<dbReference type="CDD" id="cd00254">
    <property type="entry name" value="LT-like"/>
    <property type="match status" value="1"/>
</dbReference>